<dbReference type="AlphaFoldDB" id="A0A2S5AFS5"/>
<evidence type="ECO:0000256" key="1">
    <source>
        <dbReference type="SAM" id="SignalP"/>
    </source>
</evidence>
<dbReference type="OrthoDB" id="1427655at2"/>
<reference evidence="2 3" key="1">
    <citation type="submission" date="2018-01" db="EMBL/GenBank/DDBJ databases">
        <authorList>
            <person name="Gaut B.S."/>
            <person name="Morton B.R."/>
            <person name="Clegg M.T."/>
            <person name="Duvall M.R."/>
        </authorList>
    </citation>
    <scope>NUCLEOTIDE SEQUENCE [LARGE SCALE GENOMIC DNA]</scope>
    <source>
        <strain evidence="2 3">HR-AY</strain>
    </source>
</reference>
<keyword evidence="1" id="KW-0732">Signal</keyword>
<organism evidence="2 3">
    <name type="scientific">Flavobacterium alvei</name>
    <dbReference type="NCBI Taxonomy" id="2080416"/>
    <lineage>
        <taxon>Bacteria</taxon>
        <taxon>Pseudomonadati</taxon>
        <taxon>Bacteroidota</taxon>
        <taxon>Flavobacteriia</taxon>
        <taxon>Flavobacteriales</taxon>
        <taxon>Flavobacteriaceae</taxon>
        <taxon>Flavobacterium</taxon>
    </lineage>
</organism>
<feature type="chain" id="PRO_5015608759" description="DUF4369 domain-containing protein" evidence="1">
    <location>
        <begin position="19"/>
        <end position="253"/>
    </location>
</feature>
<evidence type="ECO:0000313" key="2">
    <source>
        <dbReference type="EMBL" id="POY41418.1"/>
    </source>
</evidence>
<comment type="caution">
    <text evidence="2">The sequence shown here is derived from an EMBL/GenBank/DDBJ whole genome shotgun (WGS) entry which is preliminary data.</text>
</comment>
<feature type="signal peptide" evidence="1">
    <location>
        <begin position="1"/>
        <end position="18"/>
    </location>
</feature>
<name>A0A2S5AFS5_9FLAO</name>
<proteinExistence type="predicted"/>
<dbReference type="RefSeq" id="WP_103804557.1">
    <property type="nucleotide sequence ID" value="NZ_PQVG01000001.1"/>
</dbReference>
<accession>A0A2S5AFS5</accession>
<dbReference type="InterPro" id="IPR008969">
    <property type="entry name" value="CarboxyPept-like_regulatory"/>
</dbReference>
<dbReference type="EMBL" id="PQVG01000001">
    <property type="protein sequence ID" value="POY41418.1"/>
    <property type="molecule type" value="Genomic_DNA"/>
</dbReference>
<dbReference type="Pfam" id="PF13715">
    <property type="entry name" value="CarbopepD_reg_2"/>
    <property type="match status" value="1"/>
</dbReference>
<evidence type="ECO:0008006" key="4">
    <source>
        <dbReference type="Google" id="ProtNLM"/>
    </source>
</evidence>
<keyword evidence="3" id="KW-1185">Reference proteome</keyword>
<dbReference type="Proteomes" id="UP000237310">
    <property type="component" value="Unassembled WGS sequence"/>
</dbReference>
<evidence type="ECO:0000313" key="3">
    <source>
        <dbReference type="Proteomes" id="UP000237310"/>
    </source>
</evidence>
<protein>
    <recommendedName>
        <fullName evidence="4">DUF4369 domain-containing protein</fullName>
    </recommendedName>
</protein>
<sequence>MKLGICMFFVLIANTVLAQESPRKILNGKINANTMDLEGIYVINLKTEKSTITEKEGYFSISTMPGDTLLFSAIQLKEKRIALESKDFKEELLQVKMETNITTLKEVVVKRYDNINAVSLGISPSGIKHLTQAERHLKTASDLDPTANAGSMTGGSIGLDPLLNLISGRTAMLKKELVVEGKLSFINQMENMFNEDYFKKTLKIPAEYIKGFLYYIVDNDRFTNILKSKNKTQIEFAMVSLAEKYNQILLNEK</sequence>
<gene>
    <name evidence="2" type="ORF">C3L50_02550</name>
</gene>
<dbReference type="SUPFAM" id="SSF49464">
    <property type="entry name" value="Carboxypeptidase regulatory domain-like"/>
    <property type="match status" value="1"/>
</dbReference>